<reference evidence="5" key="1">
    <citation type="submission" date="2022-10" db="EMBL/GenBank/DDBJ databases">
        <authorList>
            <person name="Chen Y."/>
            <person name="Dougan E. K."/>
            <person name="Chan C."/>
            <person name="Rhodes N."/>
            <person name="Thang M."/>
        </authorList>
    </citation>
    <scope>NUCLEOTIDE SEQUENCE</scope>
</reference>
<evidence type="ECO:0000256" key="4">
    <source>
        <dbReference type="SAM" id="MobiDB-lite"/>
    </source>
</evidence>
<feature type="region of interest" description="Disordered" evidence="4">
    <location>
        <begin position="1"/>
        <end position="32"/>
    </location>
</feature>
<organism evidence="5">
    <name type="scientific">Cladocopium goreaui</name>
    <dbReference type="NCBI Taxonomy" id="2562237"/>
    <lineage>
        <taxon>Eukaryota</taxon>
        <taxon>Sar</taxon>
        <taxon>Alveolata</taxon>
        <taxon>Dinophyceae</taxon>
        <taxon>Suessiales</taxon>
        <taxon>Symbiodiniaceae</taxon>
        <taxon>Cladocopium</taxon>
    </lineage>
</organism>
<name>A0A9P1BL02_9DINO</name>
<evidence type="ECO:0000256" key="1">
    <source>
        <dbReference type="ARBA" id="ARBA00022737"/>
    </source>
</evidence>
<comment type="caution">
    <text evidence="5">The sequence shown here is derived from an EMBL/GenBank/DDBJ whole genome shotgun (WGS) entry which is preliminary data.</text>
</comment>
<sequence>MPRGVFSTAAEAQGVAEPRGPKAVKMTEEPPASQASPLAFAARIGDLVEVRRLLDAKSDPNSADAVGETPVFEAAASGNVSVLATLLLAGADPEHQSLIGSVASDLCSSEACATLLRLCGGEEVTSEEREAVLRSLTADLRPPIRSFMQSLSGEEDEEDKLNSLDIDFDKPPKLIRKSLDDEDGDDWTFAAAMVEQARKSRAKQRHKRPVKVEQVELTVSHALNDRQITLKLMSNSTFADAKQAILDRLREEGKLFKKFYFVKKERSTYQAYKDTDPIGHIREVRIIGADLPLETNAGALLFGSSARLLALRCAVSQVFSTVVLRGFEKWTDFCRQSGAVGLGPALGKERSRKKPRNHALETALCVGQPSFGDFAEGPNYMCIENPQGHTEVANGKDSVALGCPTADSYATSATTLCVKIK</sequence>
<feature type="repeat" description="ANK" evidence="3">
    <location>
        <begin position="66"/>
        <end position="98"/>
    </location>
</feature>
<dbReference type="SUPFAM" id="SSF48403">
    <property type="entry name" value="Ankyrin repeat"/>
    <property type="match status" value="1"/>
</dbReference>
<dbReference type="InterPro" id="IPR002110">
    <property type="entry name" value="Ankyrin_rpt"/>
</dbReference>
<dbReference type="Proteomes" id="UP001152797">
    <property type="component" value="Unassembled WGS sequence"/>
</dbReference>
<keyword evidence="1" id="KW-0677">Repeat</keyword>
<evidence type="ECO:0000256" key="2">
    <source>
        <dbReference type="ARBA" id="ARBA00023043"/>
    </source>
</evidence>
<gene>
    <name evidence="5" type="ORF">C1SCF055_LOCUS3647</name>
</gene>
<evidence type="ECO:0000313" key="5">
    <source>
        <dbReference type="EMBL" id="CAI3975313.1"/>
    </source>
</evidence>
<dbReference type="Gene3D" id="1.25.40.20">
    <property type="entry name" value="Ankyrin repeat-containing domain"/>
    <property type="match status" value="1"/>
</dbReference>
<dbReference type="PROSITE" id="PS50297">
    <property type="entry name" value="ANK_REP_REGION"/>
    <property type="match status" value="1"/>
</dbReference>
<dbReference type="InterPro" id="IPR036770">
    <property type="entry name" value="Ankyrin_rpt-contain_sf"/>
</dbReference>
<dbReference type="AlphaFoldDB" id="A0A9P1BL02"/>
<reference evidence="6" key="2">
    <citation type="submission" date="2024-04" db="EMBL/GenBank/DDBJ databases">
        <authorList>
            <person name="Chen Y."/>
            <person name="Shah S."/>
            <person name="Dougan E. K."/>
            <person name="Thang M."/>
            <person name="Chan C."/>
        </authorList>
    </citation>
    <scope>NUCLEOTIDE SEQUENCE [LARGE SCALE GENOMIC DNA]</scope>
</reference>
<protein>
    <submittedName>
        <fullName evidence="7">Ubiquitin-like domain-containing protein</fullName>
    </submittedName>
</protein>
<feature type="non-terminal residue" evidence="5">
    <location>
        <position position="1"/>
    </location>
</feature>
<dbReference type="PANTHER" id="PTHR24201">
    <property type="entry name" value="ANK_REP_REGION DOMAIN-CONTAINING PROTEIN"/>
    <property type="match status" value="1"/>
</dbReference>
<proteinExistence type="predicted"/>
<dbReference type="EMBL" id="CAMXCT030000195">
    <property type="protein sequence ID" value="CAL4762625.1"/>
    <property type="molecule type" value="Genomic_DNA"/>
</dbReference>
<evidence type="ECO:0000313" key="6">
    <source>
        <dbReference type="EMBL" id="CAL1128688.1"/>
    </source>
</evidence>
<dbReference type="PROSITE" id="PS50088">
    <property type="entry name" value="ANK_REPEAT"/>
    <property type="match status" value="1"/>
</dbReference>
<evidence type="ECO:0000313" key="8">
    <source>
        <dbReference type="Proteomes" id="UP001152797"/>
    </source>
</evidence>
<keyword evidence="2 3" id="KW-0040">ANK repeat</keyword>
<keyword evidence="8" id="KW-1185">Reference proteome</keyword>
<accession>A0A9P1BL02</accession>
<dbReference type="EMBL" id="CAMXCT010000195">
    <property type="protein sequence ID" value="CAI3975313.1"/>
    <property type="molecule type" value="Genomic_DNA"/>
</dbReference>
<evidence type="ECO:0000313" key="7">
    <source>
        <dbReference type="EMBL" id="CAL4762625.1"/>
    </source>
</evidence>
<dbReference type="Pfam" id="PF00023">
    <property type="entry name" value="Ank"/>
    <property type="match status" value="1"/>
</dbReference>
<dbReference type="OrthoDB" id="439733at2759"/>
<dbReference type="EMBL" id="CAMXCT020000195">
    <property type="protein sequence ID" value="CAL1128688.1"/>
    <property type="molecule type" value="Genomic_DNA"/>
</dbReference>
<dbReference type="SMART" id="SM00248">
    <property type="entry name" value="ANK"/>
    <property type="match status" value="2"/>
</dbReference>
<dbReference type="InterPro" id="IPR050776">
    <property type="entry name" value="Ank_Repeat/CDKN_Inhibitor"/>
</dbReference>
<evidence type="ECO:0000256" key="3">
    <source>
        <dbReference type="PROSITE-ProRule" id="PRU00023"/>
    </source>
</evidence>